<comment type="caution">
    <text evidence="2">The sequence shown here is derived from an EMBL/GenBank/DDBJ whole genome shotgun (WGS) entry which is preliminary data.</text>
</comment>
<dbReference type="EMBL" id="CAJHIA010000008">
    <property type="protein sequence ID" value="CAD6442535.1"/>
    <property type="molecule type" value="Genomic_DNA"/>
</dbReference>
<dbReference type="Proteomes" id="UP000624404">
    <property type="component" value="Unassembled WGS sequence"/>
</dbReference>
<keyword evidence="1" id="KW-1133">Transmembrane helix</keyword>
<keyword evidence="1" id="KW-0472">Membrane</keyword>
<protein>
    <submittedName>
        <fullName evidence="2">A95ac0f8-8894-4ea5-a188-756271605aaa</fullName>
    </submittedName>
</protein>
<feature type="transmembrane region" description="Helical" evidence="1">
    <location>
        <begin position="7"/>
        <end position="26"/>
    </location>
</feature>
<proteinExistence type="predicted"/>
<keyword evidence="3" id="KW-1185">Reference proteome</keyword>
<sequence length="363" mass="40696">MKMISSSNYRFGGICLVVFIFIYAVWSPFKGFVSDNVVVSSKPKIIEPGESAIKHYLGSKDCGILQSDIYHVPYPAKPNVSPFCKNRATLLEALGSGGRHGFDEPYVGKGCTYRWFSTSEICMILERFSAVVFLGDETAQTIYAALNVFLREDISHGGLQEWMMTDDERIACKCDAQFLDNNCLGYSVKNFEEVIKNEANDPKGSPYACQRTPHAYIPFMTTPASSAAIATFQSLAYQKPDPWQPTPVIFSLGHRFSHDMKFSVDSINEWIGITNGAERNIPILLLGPTAYGVSRQSSNDGNMEIWKYQEELNRIAPDKHMDILRLWNLTIQASSTDGERYGEKVALVQAMMIINWLAKLETS</sequence>
<name>A0A8H2VQH8_9HELO</name>
<evidence type="ECO:0000256" key="1">
    <source>
        <dbReference type="SAM" id="Phobius"/>
    </source>
</evidence>
<keyword evidence="1" id="KW-0812">Transmembrane</keyword>
<organism evidence="2 3">
    <name type="scientific">Sclerotinia trifoliorum</name>
    <dbReference type="NCBI Taxonomy" id="28548"/>
    <lineage>
        <taxon>Eukaryota</taxon>
        <taxon>Fungi</taxon>
        <taxon>Dikarya</taxon>
        <taxon>Ascomycota</taxon>
        <taxon>Pezizomycotina</taxon>
        <taxon>Leotiomycetes</taxon>
        <taxon>Helotiales</taxon>
        <taxon>Sclerotiniaceae</taxon>
        <taxon>Sclerotinia</taxon>
    </lineage>
</organism>
<evidence type="ECO:0000313" key="2">
    <source>
        <dbReference type="EMBL" id="CAD6442535.1"/>
    </source>
</evidence>
<gene>
    <name evidence="2" type="ORF">SCLTRI_LOCUS2320</name>
</gene>
<accession>A0A8H2VQH8</accession>
<dbReference type="AlphaFoldDB" id="A0A8H2VQH8"/>
<dbReference type="OrthoDB" id="5373426at2759"/>
<evidence type="ECO:0000313" key="3">
    <source>
        <dbReference type="Proteomes" id="UP000624404"/>
    </source>
</evidence>
<reference evidence="2" key="1">
    <citation type="submission" date="2020-10" db="EMBL/GenBank/DDBJ databases">
        <authorList>
            <person name="Kusch S."/>
        </authorList>
    </citation>
    <scope>NUCLEOTIDE SEQUENCE</scope>
    <source>
        <strain evidence="2">SwB9</strain>
    </source>
</reference>